<name>A0A1F4YFP1_9BACT</name>
<dbReference type="AlphaFoldDB" id="A0A1F4YFP1"/>
<evidence type="ECO:0000313" key="1">
    <source>
        <dbReference type="EMBL" id="OGC92820.1"/>
    </source>
</evidence>
<reference evidence="1 2" key="1">
    <citation type="journal article" date="2016" name="Nat. Commun.">
        <title>Thousands of microbial genomes shed light on interconnected biogeochemical processes in an aquifer system.</title>
        <authorList>
            <person name="Anantharaman K."/>
            <person name="Brown C.T."/>
            <person name="Hug L.A."/>
            <person name="Sharon I."/>
            <person name="Castelle C.J."/>
            <person name="Probst A.J."/>
            <person name="Thomas B.C."/>
            <person name="Singh A."/>
            <person name="Wilkins M.J."/>
            <person name="Karaoz U."/>
            <person name="Brodie E.L."/>
            <person name="Williams K.H."/>
            <person name="Hubbard S.S."/>
            <person name="Banfield J.F."/>
        </authorList>
    </citation>
    <scope>NUCLEOTIDE SEQUENCE [LARGE SCALE GENOMIC DNA]</scope>
</reference>
<proteinExistence type="predicted"/>
<protein>
    <submittedName>
        <fullName evidence="1">Uncharacterized protein</fullName>
    </submittedName>
</protein>
<evidence type="ECO:0000313" key="2">
    <source>
        <dbReference type="Proteomes" id="UP000178176"/>
    </source>
</evidence>
<gene>
    <name evidence="1" type="ORF">A2876_02010</name>
</gene>
<dbReference type="Proteomes" id="UP000178176">
    <property type="component" value="Unassembled WGS sequence"/>
</dbReference>
<sequence>MFGSFFTGIPTLLLASFYLLTHPALITRHIPLVLSASIDSALKFLPSISLISISSSDARPAIVKNYLHRYNSPLEPYSQFLVTTADKYYLDYRLLPAIAQQESNLCKKIPENSHNCWGFGIYGDNVIRFDSYPQAIEIVAKTLKRDYIDQGLDTPEEIMAKYTPPSIEKGGPWAKAVSRFLSDLE</sequence>
<dbReference type="EMBL" id="MEXH01000006">
    <property type="protein sequence ID" value="OGC92820.1"/>
    <property type="molecule type" value="Genomic_DNA"/>
</dbReference>
<accession>A0A1F4YFP1</accession>
<organism evidence="1 2">
    <name type="scientific">Candidatus Amesbacteria bacterium RIFCSPHIGHO2_01_FULL_48_32b</name>
    <dbReference type="NCBI Taxonomy" id="1797253"/>
    <lineage>
        <taxon>Bacteria</taxon>
        <taxon>Candidatus Amesiibacteriota</taxon>
    </lineage>
</organism>
<comment type="caution">
    <text evidence="1">The sequence shown here is derived from an EMBL/GenBank/DDBJ whole genome shotgun (WGS) entry which is preliminary data.</text>
</comment>